<dbReference type="Gene3D" id="1.10.357.140">
    <property type="entry name" value="UbiA prenyltransferase"/>
    <property type="match status" value="1"/>
</dbReference>
<keyword evidence="7" id="KW-0831">Ubiquinone biosynthesis</keyword>
<feature type="transmembrane region" description="Helical" evidence="12">
    <location>
        <begin position="260"/>
        <end position="282"/>
    </location>
</feature>
<evidence type="ECO:0000256" key="5">
    <source>
        <dbReference type="ARBA" id="ARBA00022519"/>
    </source>
</evidence>
<gene>
    <name evidence="13" type="ORF">HDF09_001425</name>
</gene>
<dbReference type="EC" id="2.5.1.39" evidence="11"/>
<keyword evidence="14" id="KW-1185">Reference proteome</keyword>
<dbReference type="Gene3D" id="1.20.120.1780">
    <property type="entry name" value="UbiA prenyltransferase"/>
    <property type="match status" value="1"/>
</dbReference>
<dbReference type="FunFam" id="1.10.357.140:FF:000008">
    <property type="entry name" value="4-hydroxybenzoate octaprenyltransferase"/>
    <property type="match status" value="1"/>
</dbReference>
<dbReference type="InterPro" id="IPR039653">
    <property type="entry name" value="Prenyltransferase"/>
</dbReference>
<comment type="subcellular location">
    <subcellularLocation>
        <location evidence="2">Membrane</location>
        <topology evidence="2">Multi-pass membrane protein</topology>
    </subcellularLocation>
</comment>
<comment type="cofactor">
    <cofactor evidence="1">
        <name>Mg(2+)</name>
        <dbReference type="ChEBI" id="CHEBI:18420"/>
    </cofactor>
</comment>
<evidence type="ECO:0000256" key="4">
    <source>
        <dbReference type="ARBA" id="ARBA00022475"/>
    </source>
</evidence>
<keyword evidence="5" id="KW-0997">Cell inner membrane</keyword>
<keyword evidence="9 12" id="KW-1133">Transmembrane helix</keyword>
<evidence type="ECO:0000256" key="2">
    <source>
        <dbReference type="ARBA" id="ARBA00004141"/>
    </source>
</evidence>
<dbReference type="AlphaFoldDB" id="A0A7W8IGI2"/>
<evidence type="ECO:0000256" key="1">
    <source>
        <dbReference type="ARBA" id="ARBA00001946"/>
    </source>
</evidence>
<dbReference type="Pfam" id="PF01040">
    <property type="entry name" value="UbiA"/>
    <property type="match status" value="1"/>
</dbReference>
<evidence type="ECO:0000313" key="13">
    <source>
        <dbReference type="EMBL" id="MBB5316756.1"/>
    </source>
</evidence>
<dbReference type="GO" id="GO:0008412">
    <property type="term" value="F:4-hydroxybenzoate polyprenyltransferase activity"/>
    <property type="evidence" value="ECO:0007669"/>
    <property type="project" value="UniProtKB-EC"/>
</dbReference>
<dbReference type="InterPro" id="IPR044878">
    <property type="entry name" value="UbiA_sf"/>
</dbReference>
<dbReference type="GO" id="GO:0006744">
    <property type="term" value="P:ubiquinone biosynthetic process"/>
    <property type="evidence" value="ECO:0007669"/>
    <property type="project" value="UniProtKB-KW"/>
</dbReference>
<feature type="transmembrane region" description="Helical" evidence="12">
    <location>
        <begin position="112"/>
        <end position="129"/>
    </location>
</feature>
<dbReference type="FunFam" id="1.20.120.1780:FF:000001">
    <property type="entry name" value="4-hydroxybenzoate octaprenyltransferase"/>
    <property type="match status" value="1"/>
</dbReference>
<dbReference type="GO" id="GO:0005886">
    <property type="term" value="C:plasma membrane"/>
    <property type="evidence" value="ECO:0007669"/>
    <property type="project" value="TreeGrafter"/>
</dbReference>
<comment type="similarity">
    <text evidence="3">Belongs to the UbiA prenyltransferase family.</text>
</comment>
<feature type="transmembrane region" description="Helical" evidence="12">
    <location>
        <begin position="228"/>
        <end position="248"/>
    </location>
</feature>
<feature type="transmembrane region" description="Helical" evidence="12">
    <location>
        <begin position="85"/>
        <end position="106"/>
    </location>
</feature>
<organism evidence="13 14">
    <name type="scientific">Tunturiibacter empetritectus</name>
    <dbReference type="NCBI Taxonomy" id="3069691"/>
    <lineage>
        <taxon>Bacteria</taxon>
        <taxon>Pseudomonadati</taxon>
        <taxon>Acidobacteriota</taxon>
        <taxon>Terriglobia</taxon>
        <taxon>Terriglobales</taxon>
        <taxon>Acidobacteriaceae</taxon>
        <taxon>Tunturiibacter</taxon>
    </lineage>
</organism>
<feature type="transmembrane region" description="Helical" evidence="12">
    <location>
        <begin position="21"/>
        <end position="38"/>
    </location>
</feature>
<proteinExistence type="inferred from homology"/>
<accession>A0A7W8IGI2</accession>
<evidence type="ECO:0000313" key="14">
    <source>
        <dbReference type="Proteomes" id="UP000568106"/>
    </source>
</evidence>
<name>A0A7W8IGI2_9BACT</name>
<sequence length="288" mass="31025">MASLWKSTVVTLEMIKWEHSVFALPFALTGAVLAAGGWPTLRVLGWIIVCMVAARSAAMAFNRLADAQLDAANPRTAMRALPAGALSKGFVAGFVVVSIGLFVVGAAMLNRLTLELAPVALAVVLAYSYMKRLTRWSHVVLGLALGIAPSAAWIAVRGSLDIRIVVLTAAVLLWVGGFDVLYACQDFEHDRKVGLNSVPQAFGITAAFWIARAMHVGMLLLLCWLMELFGLGWIAMLGVGLVAILLLYEHSIISPKDLRRMNAAFFTLNGVISVVFFGFVAADVLMHK</sequence>
<dbReference type="InterPro" id="IPR000537">
    <property type="entry name" value="UbiA_prenyltransferase"/>
</dbReference>
<feature type="transmembrane region" description="Helical" evidence="12">
    <location>
        <begin position="136"/>
        <end position="156"/>
    </location>
</feature>
<dbReference type="EMBL" id="JACHDY010000002">
    <property type="protein sequence ID" value="MBB5316756.1"/>
    <property type="molecule type" value="Genomic_DNA"/>
</dbReference>
<evidence type="ECO:0000256" key="7">
    <source>
        <dbReference type="ARBA" id="ARBA00022688"/>
    </source>
</evidence>
<evidence type="ECO:0000256" key="3">
    <source>
        <dbReference type="ARBA" id="ARBA00005985"/>
    </source>
</evidence>
<evidence type="ECO:0000256" key="9">
    <source>
        <dbReference type="ARBA" id="ARBA00022989"/>
    </source>
</evidence>
<dbReference type="CDD" id="cd13959">
    <property type="entry name" value="PT_UbiA_COQ2"/>
    <property type="match status" value="1"/>
</dbReference>
<feature type="transmembrane region" description="Helical" evidence="12">
    <location>
        <begin position="162"/>
        <end position="182"/>
    </location>
</feature>
<dbReference type="Proteomes" id="UP000568106">
    <property type="component" value="Unassembled WGS sequence"/>
</dbReference>
<evidence type="ECO:0000256" key="6">
    <source>
        <dbReference type="ARBA" id="ARBA00022679"/>
    </source>
</evidence>
<evidence type="ECO:0000256" key="8">
    <source>
        <dbReference type="ARBA" id="ARBA00022692"/>
    </source>
</evidence>
<keyword evidence="4" id="KW-1003">Cell membrane</keyword>
<keyword evidence="6 13" id="KW-0808">Transferase</keyword>
<feature type="transmembrane region" description="Helical" evidence="12">
    <location>
        <begin position="44"/>
        <end position="64"/>
    </location>
</feature>
<evidence type="ECO:0000256" key="11">
    <source>
        <dbReference type="ARBA" id="ARBA00034524"/>
    </source>
</evidence>
<comment type="caution">
    <text evidence="13">The sequence shown here is derived from an EMBL/GenBank/DDBJ whole genome shotgun (WGS) entry which is preliminary data.</text>
</comment>
<keyword evidence="8 12" id="KW-0812">Transmembrane</keyword>
<keyword evidence="10 12" id="KW-0472">Membrane</keyword>
<dbReference type="InterPro" id="IPR006371">
    <property type="entry name" value="Polyprenyltransferase_UbiA-li"/>
</dbReference>
<evidence type="ECO:0000256" key="12">
    <source>
        <dbReference type="SAM" id="Phobius"/>
    </source>
</evidence>
<dbReference type="PANTHER" id="PTHR11048">
    <property type="entry name" value="PRENYLTRANSFERASES"/>
    <property type="match status" value="1"/>
</dbReference>
<feature type="transmembrane region" description="Helical" evidence="12">
    <location>
        <begin position="202"/>
        <end position="222"/>
    </location>
</feature>
<dbReference type="NCBIfam" id="TIGR01475">
    <property type="entry name" value="ubiA_other"/>
    <property type="match status" value="1"/>
</dbReference>
<dbReference type="PANTHER" id="PTHR11048:SF28">
    <property type="entry name" value="4-HYDROXYBENZOATE POLYPRENYLTRANSFERASE, MITOCHONDRIAL"/>
    <property type="match status" value="1"/>
</dbReference>
<evidence type="ECO:0000256" key="10">
    <source>
        <dbReference type="ARBA" id="ARBA00023136"/>
    </source>
</evidence>
<reference evidence="13" key="1">
    <citation type="submission" date="2020-08" db="EMBL/GenBank/DDBJ databases">
        <title>Genomic Encyclopedia of Type Strains, Phase IV (KMG-V): Genome sequencing to study the core and pangenomes of soil and plant-associated prokaryotes.</title>
        <authorList>
            <person name="Whitman W."/>
        </authorList>
    </citation>
    <scope>NUCLEOTIDE SEQUENCE [LARGE SCALE GENOMIC DNA]</scope>
    <source>
        <strain evidence="13">M8UP27</strain>
    </source>
</reference>
<protein>
    <recommendedName>
        <fullName evidence="11">4-hydroxybenzoate polyprenyltransferase</fullName>
        <ecNumber evidence="11">2.5.1.39</ecNumber>
    </recommendedName>
</protein>